<protein>
    <recommendedName>
        <fullName evidence="3 9">Signal peptidase complex subunit 2</fullName>
    </recommendedName>
</protein>
<reference evidence="10" key="1">
    <citation type="submission" date="2022-08" db="EMBL/GenBank/DDBJ databases">
        <title>Novel sulphate-reducing endosymbionts in the free-living metamonad Anaeramoeba.</title>
        <authorList>
            <person name="Jerlstrom-Hultqvist J."/>
            <person name="Cepicka I."/>
            <person name="Gallot-Lavallee L."/>
            <person name="Salas-Leiva D."/>
            <person name="Curtis B.A."/>
            <person name="Zahonova K."/>
            <person name="Pipaliya S."/>
            <person name="Dacks J."/>
            <person name="Roger A.J."/>
        </authorList>
    </citation>
    <scope>NUCLEOTIDE SEQUENCE</scope>
    <source>
        <strain evidence="10">Busselton2</strain>
    </source>
</reference>
<keyword evidence="7 9" id="KW-0472">Membrane</keyword>
<keyword evidence="5 9" id="KW-0256">Endoplasmic reticulum</keyword>
<dbReference type="PANTHER" id="PTHR13085:SF0">
    <property type="entry name" value="SIGNAL PEPTIDASE COMPLEX SUBUNIT 2"/>
    <property type="match status" value="1"/>
</dbReference>
<evidence type="ECO:0000256" key="8">
    <source>
        <dbReference type="ARBA" id="ARBA00045608"/>
    </source>
</evidence>
<dbReference type="GO" id="GO:0005787">
    <property type="term" value="C:signal peptidase complex"/>
    <property type="evidence" value="ECO:0007669"/>
    <property type="project" value="UniProtKB-UniRule"/>
</dbReference>
<comment type="function">
    <text evidence="8 9">Component of the signal peptidase complex (SPC) which catalyzes the cleavage of N-terminal signal sequences from nascent proteins as they are translocated into the lumen of the endoplasmic reticulum. Enhances the enzymatic activity of SPC and facilitates the interactions between different components of the translocation site.</text>
</comment>
<evidence type="ECO:0000256" key="9">
    <source>
        <dbReference type="RuleBase" id="RU368033"/>
    </source>
</evidence>
<evidence type="ECO:0000313" key="10">
    <source>
        <dbReference type="EMBL" id="KAJ3425860.1"/>
    </source>
</evidence>
<evidence type="ECO:0000256" key="3">
    <source>
        <dbReference type="ARBA" id="ARBA00017057"/>
    </source>
</evidence>
<evidence type="ECO:0000256" key="6">
    <source>
        <dbReference type="ARBA" id="ARBA00022989"/>
    </source>
</evidence>
<comment type="caution">
    <text evidence="10">The sequence shown here is derived from an EMBL/GenBank/DDBJ whole genome shotgun (WGS) entry which is preliminary data.</text>
</comment>
<feature type="transmembrane region" description="Helical" evidence="9">
    <location>
        <begin position="78"/>
        <end position="99"/>
    </location>
</feature>
<dbReference type="GO" id="GO:0045047">
    <property type="term" value="P:protein targeting to ER"/>
    <property type="evidence" value="ECO:0007669"/>
    <property type="project" value="TreeGrafter"/>
</dbReference>
<dbReference type="EMBL" id="JANTQA010000070">
    <property type="protein sequence ID" value="KAJ3425860.1"/>
    <property type="molecule type" value="Genomic_DNA"/>
</dbReference>
<comment type="subcellular location">
    <subcellularLocation>
        <location evidence="1 9">Endoplasmic reticulum membrane</location>
        <topology evidence="1 9">Multi-pass membrane protein</topology>
    </subcellularLocation>
</comment>
<accession>A0AAV7YCK6</accession>
<organism evidence="10 11">
    <name type="scientific">Anaeramoeba flamelloides</name>
    <dbReference type="NCBI Taxonomy" id="1746091"/>
    <lineage>
        <taxon>Eukaryota</taxon>
        <taxon>Metamonada</taxon>
        <taxon>Anaeramoebidae</taxon>
        <taxon>Anaeramoeba</taxon>
    </lineage>
</organism>
<dbReference type="Pfam" id="PF06703">
    <property type="entry name" value="SPC25"/>
    <property type="match status" value="1"/>
</dbReference>
<dbReference type="Proteomes" id="UP001146793">
    <property type="component" value="Unassembled WGS sequence"/>
</dbReference>
<dbReference type="GO" id="GO:0008233">
    <property type="term" value="F:peptidase activity"/>
    <property type="evidence" value="ECO:0007669"/>
    <property type="project" value="UniProtKB-UniRule"/>
</dbReference>
<feature type="transmembrane region" description="Helical" evidence="9">
    <location>
        <begin position="47"/>
        <end position="66"/>
    </location>
</feature>
<evidence type="ECO:0000256" key="4">
    <source>
        <dbReference type="ARBA" id="ARBA00022692"/>
    </source>
</evidence>
<keyword evidence="6 9" id="KW-1133">Transmembrane helix</keyword>
<evidence type="ECO:0000256" key="2">
    <source>
        <dbReference type="ARBA" id="ARBA00007324"/>
    </source>
</evidence>
<keyword evidence="4 9" id="KW-0812">Transmembrane</keyword>
<dbReference type="InterPro" id="IPR009582">
    <property type="entry name" value="Spc2/SPCS2"/>
</dbReference>
<evidence type="ECO:0000256" key="5">
    <source>
        <dbReference type="ARBA" id="ARBA00022824"/>
    </source>
</evidence>
<evidence type="ECO:0000256" key="1">
    <source>
        <dbReference type="ARBA" id="ARBA00004477"/>
    </source>
</evidence>
<gene>
    <name evidence="10" type="ORF">M0812_28306</name>
</gene>
<evidence type="ECO:0000256" key="7">
    <source>
        <dbReference type="ARBA" id="ARBA00023136"/>
    </source>
</evidence>
<dbReference type="GO" id="GO:0006465">
    <property type="term" value="P:signal peptide processing"/>
    <property type="evidence" value="ECO:0007669"/>
    <property type="project" value="UniProtKB-UniRule"/>
</dbReference>
<name>A0AAV7YCK6_9EUKA</name>
<evidence type="ECO:0000313" key="11">
    <source>
        <dbReference type="Proteomes" id="UP001146793"/>
    </source>
</evidence>
<dbReference type="PANTHER" id="PTHR13085">
    <property type="entry name" value="MICROSOMAL SIGNAL PEPTIDASE 25 KDA SUBUNIT"/>
    <property type="match status" value="1"/>
</dbReference>
<sequence>MPPKKKKKTKEQKVSLYNSSQIQECLDNATISAIKKAKFRANRKSTWIFNAIAVIAVLCAIAGYKFGQGWSETGKKFAVFFTACYFVIWCVINILENFFEGNVLFFSKPKTLFLQTSNKRNKKGNQKEEKFSLAINVAALLPKNSDLYKLTVFEQTDKNRWWYQYKLRRFKKKEDNSFVLAEFNKSVGNWFDENGVFLKEKFVDEVIQLLENAQTKFIDKQQKKED</sequence>
<dbReference type="AlphaFoldDB" id="A0AAV7YCK6"/>
<comment type="similarity">
    <text evidence="2 9">Belongs to the SPCS2 family.</text>
</comment>
<proteinExistence type="inferred from homology"/>